<accession>I8RH29</accession>
<organism evidence="2 3">
    <name type="scientific">Pelosinus fermentans B4</name>
    <dbReference type="NCBI Taxonomy" id="1149862"/>
    <lineage>
        <taxon>Bacteria</taxon>
        <taxon>Bacillati</taxon>
        <taxon>Bacillota</taxon>
        <taxon>Negativicutes</taxon>
        <taxon>Selenomonadales</taxon>
        <taxon>Sporomusaceae</taxon>
        <taxon>Pelosinus</taxon>
    </lineage>
</organism>
<proteinExistence type="predicted"/>
<evidence type="ECO:0000313" key="2">
    <source>
        <dbReference type="EMBL" id="EIW17150.1"/>
    </source>
</evidence>
<dbReference type="PATRIC" id="fig|1149862.3.peg.3474"/>
<comment type="caution">
    <text evidence="2">The sequence shown here is derived from an EMBL/GenBank/DDBJ whole genome shotgun (WGS) entry which is preliminary data.</text>
</comment>
<dbReference type="Proteomes" id="UP000004324">
    <property type="component" value="Unassembled WGS sequence"/>
</dbReference>
<keyword evidence="1" id="KW-0812">Transmembrane</keyword>
<reference evidence="2 3" key="1">
    <citation type="journal article" date="2012" name="J. Bacteriol.">
        <title>Draft Genome Sequences for Two Metal-Reducing Pelosinus fermentans Strains Isolated from a Cr(VI)-Contaminated Site and for Type Strain R7.</title>
        <authorList>
            <person name="Brown S.D."/>
            <person name="Podar M."/>
            <person name="Klingeman D.M."/>
            <person name="Johnson C.M."/>
            <person name="Yang Z.K."/>
            <person name="Utturkar S.M."/>
            <person name="Land M.L."/>
            <person name="Mosher J.J."/>
            <person name="Hurt R.A.Jr."/>
            <person name="Phelps T.J."/>
            <person name="Palumbo A.V."/>
            <person name="Arkin A.P."/>
            <person name="Hazen T.C."/>
            <person name="Elias D.A."/>
        </authorList>
    </citation>
    <scope>NUCLEOTIDE SEQUENCE [LARGE SCALE GENOMIC DNA]</scope>
    <source>
        <strain evidence="2 3">B4</strain>
    </source>
</reference>
<dbReference type="EMBL" id="AKVJ01000031">
    <property type="protein sequence ID" value="EIW17150.1"/>
    <property type="molecule type" value="Genomic_DNA"/>
</dbReference>
<keyword evidence="1" id="KW-0472">Membrane</keyword>
<feature type="transmembrane region" description="Helical" evidence="1">
    <location>
        <begin position="61"/>
        <end position="85"/>
    </location>
</feature>
<gene>
    <name evidence="2" type="ORF">FB4_4506</name>
</gene>
<protein>
    <submittedName>
        <fullName evidence="2">Uncharacterized protein</fullName>
    </submittedName>
</protein>
<dbReference type="AlphaFoldDB" id="I8RH29"/>
<name>I8RH29_9FIRM</name>
<keyword evidence="3" id="KW-1185">Reference proteome</keyword>
<keyword evidence="1" id="KW-1133">Transmembrane helix</keyword>
<sequence>MYAIRLIRKLKVKINLVTAKFALIFFYGNHYNIKVASGEHSTLEHYQHVHLKGGSSVLKKIFLRSLWIMTLVIVIMIVPSVRFLFSAASLGSAVPDHITLTWRDDP</sequence>
<evidence type="ECO:0000313" key="3">
    <source>
        <dbReference type="Proteomes" id="UP000004324"/>
    </source>
</evidence>
<evidence type="ECO:0000256" key="1">
    <source>
        <dbReference type="SAM" id="Phobius"/>
    </source>
</evidence>